<evidence type="ECO:0000313" key="2">
    <source>
        <dbReference type="Proteomes" id="UP000315471"/>
    </source>
</evidence>
<proteinExistence type="predicted"/>
<evidence type="ECO:0000313" key="1">
    <source>
        <dbReference type="EMBL" id="TWU43309.1"/>
    </source>
</evidence>
<dbReference type="AlphaFoldDB" id="A0A5C6E7W5"/>
<dbReference type="Proteomes" id="UP000315471">
    <property type="component" value="Unassembled WGS sequence"/>
</dbReference>
<comment type="caution">
    <text evidence="1">The sequence shown here is derived from an EMBL/GenBank/DDBJ whole genome shotgun (WGS) entry which is preliminary data.</text>
</comment>
<gene>
    <name evidence="1" type="ORF">Q31b_23470</name>
</gene>
<sequence length="127" mass="14381">MVMRENNGLIAASRSLIAGMAIMLLSQQCAWSQLSPKDFRFIQNRWGMTFVEIPVEAGQRSGEVMLWQMTELTEQQYFNIRCSLEPGHFTKAWMPTESLLAHSDLTWKEANEIAAKISSGGLRRGQS</sequence>
<organism evidence="1 2">
    <name type="scientific">Novipirellula aureliae</name>
    <dbReference type="NCBI Taxonomy" id="2527966"/>
    <lineage>
        <taxon>Bacteria</taxon>
        <taxon>Pseudomonadati</taxon>
        <taxon>Planctomycetota</taxon>
        <taxon>Planctomycetia</taxon>
        <taxon>Pirellulales</taxon>
        <taxon>Pirellulaceae</taxon>
        <taxon>Novipirellula</taxon>
    </lineage>
</organism>
<name>A0A5C6E7W5_9BACT</name>
<protein>
    <submittedName>
        <fullName evidence="1">Uncharacterized protein</fullName>
    </submittedName>
</protein>
<dbReference type="EMBL" id="SJPY01000003">
    <property type="protein sequence ID" value="TWU43309.1"/>
    <property type="molecule type" value="Genomic_DNA"/>
</dbReference>
<reference evidence="1 2" key="1">
    <citation type="submission" date="2019-02" db="EMBL/GenBank/DDBJ databases">
        <title>Deep-cultivation of Planctomycetes and their phenomic and genomic characterization uncovers novel biology.</title>
        <authorList>
            <person name="Wiegand S."/>
            <person name="Jogler M."/>
            <person name="Boedeker C."/>
            <person name="Pinto D."/>
            <person name="Vollmers J."/>
            <person name="Rivas-Marin E."/>
            <person name="Kohn T."/>
            <person name="Peeters S.H."/>
            <person name="Heuer A."/>
            <person name="Rast P."/>
            <person name="Oberbeckmann S."/>
            <person name="Bunk B."/>
            <person name="Jeske O."/>
            <person name="Meyerdierks A."/>
            <person name="Storesund J.E."/>
            <person name="Kallscheuer N."/>
            <person name="Luecker S."/>
            <person name="Lage O.M."/>
            <person name="Pohl T."/>
            <person name="Merkel B.J."/>
            <person name="Hornburger P."/>
            <person name="Mueller R.-W."/>
            <person name="Bruemmer F."/>
            <person name="Labrenz M."/>
            <person name="Spormann A.M."/>
            <person name="Op Den Camp H."/>
            <person name="Overmann J."/>
            <person name="Amann R."/>
            <person name="Jetten M.S.M."/>
            <person name="Mascher T."/>
            <person name="Medema M.H."/>
            <person name="Devos D.P."/>
            <person name="Kaster A.-K."/>
            <person name="Ovreas L."/>
            <person name="Rohde M."/>
            <person name="Galperin M.Y."/>
            <person name="Jogler C."/>
        </authorList>
    </citation>
    <scope>NUCLEOTIDE SEQUENCE [LARGE SCALE GENOMIC DNA]</scope>
    <source>
        <strain evidence="1 2">Q31b</strain>
    </source>
</reference>
<keyword evidence="2" id="KW-1185">Reference proteome</keyword>
<accession>A0A5C6E7W5</accession>